<keyword evidence="4" id="KW-1242">Viral contractile tail ejection system</keyword>
<evidence type="ECO:0000256" key="1">
    <source>
        <dbReference type="ARBA" id="ARBA00008005"/>
    </source>
</evidence>
<comment type="similarity">
    <text evidence="1">Belongs to the myoviridae tail sheath protein family.</text>
</comment>
<evidence type="ECO:0000256" key="6">
    <source>
        <dbReference type="ARBA" id="ARBA00023009"/>
    </source>
</evidence>
<dbReference type="Gene3D" id="3.40.50.11790">
    <property type="match status" value="1"/>
</dbReference>
<keyword evidence="5" id="KW-0946">Virion</keyword>
<dbReference type="Gene3D" id="3.30.360.90">
    <property type="match status" value="1"/>
</dbReference>
<protein>
    <submittedName>
        <fullName evidence="12">Tail sheath protein</fullName>
    </submittedName>
</protein>
<evidence type="ECO:0000256" key="5">
    <source>
        <dbReference type="ARBA" id="ARBA00023003"/>
    </source>
</evidence>
<dbReference type="Pfam" id="PF04984">
    <property type="entry name" value="Phage_sheath_1"/>
    <property type="match status" value="1"/>
</dbReference>
<feature type="domain" description="Tail sheath protein C-terminal" evidence="10">
    <location>
        <begin position="344"/>
        <end position="444"/>
    </location>
</feature>
<keyword evidence="2" id="KW-1162">Viral penetration into host cytoplasm</keyword>
<name>A0A8S5N2S4_9CAUD</name>
<dbReference type="InterPro" id="IPR035089">
    <property type="entry name" value="Phage_sheath_subtilisin"/>
</dbReference>
<proteinExistence type="inferred from homology"/>
<dbReference type="Pfam" id="PF17482">
    <property type="entry name" value="Phage_sheath_1C"/>
    <property type="match status" value="1"/>
</dbReference>
<dbReference type="EMBL" id="BK015043">
    <property type="protein sequence ID" value="DAD88578.1"/>
    <property type="molecule type" value="Genomic_DNA"/>
</dbReference>
<evidence type="ECO:0000256" key="7">
    <source>
        <dbReference type="ARBA" id="ARBA00023296"/>
    </source>
</evidence>
<evidence type="ECO:0000259" key="11">
    <source>
        <dbReference type="Pfam" id="PF22671"/>
    </source>
</evidence>
<keyword evidence="6" id="KW-1171">Viral genome ejection through host cell envelope</keyword>
<dbReference type="InterPro" id="IPR054564">
    <property type="entry name" value="Gp18_domIII_N"/>
</dbReference>
<dbReference type="GO" id="GO:0099000">
    <property type="term" value="P:symbiont genome ejection through host cell envelope, contractile tail mechanism"/>
    <property type="evidence" value="ECO:0007669"/>
    <property type="project" value="UniProtKB-KW"/>
</dbReference>
<dbReference type="Gene3D" id="3.30.1490.360">
    <property type="match status" value="1"/>
</dbReference>
<keyword evidence="7" id="KW-1160">Virus entry into host cell</keyword>
<dbReference type="Gene3D" id="3.30.1370.220">
    <property type="match status" value="1"/>
</dbReference>
<dbReference type="Pfam" id="PF17481">
    <property type="entry name" value="Phage_sheath_domII"/>
    <property type="match status" value="1"/>
</dbReference>
<evidence type="ECO:0000313" key="12">
    <source>
        <dbReference type="EMBL" id="DAD88578.1"/>
    </source>
</evidence>
<keyword evidence="5" id="KW-1229">Viral tail sheath protein</keyword>
<evidence type="ECO:0000256" key="2">
    <source>
        <dbReference type="ARBA" id="ARBA00022595"/>
    </source>
</evidence>
<accession>A0A8S5N2S4</accession>
<keyword evidence="3" id="KW-1227">Viral tail protein</keyword>
<dbReference type="Gene3D" id="2.60.40.4290">
    <property type="match status" value="1"/>
</dbReference>
<dbReference type="Pfam" id="PF22671">
    <property type="entry name" value="Gp18_domIII_N"/>
    <property type="match status" value="1"/>
</dbReference>
<evidence type="ECO:0000259" key="9">
    <source>
        <dbReference type="Pfam" id="PF17481"/>
    </source>
</evidence>
<evidence type="ECO:0000259" key="10">
    <source>
        <dbReference type="Pfam" id="PF17482"/>
    </source>
</evidence>
<feature type="domain" description="Tail sheath protein Gp18-like" evidence="11">
    <location>
        <begin position="34"/>
        <end position="82"/>
    </location>
</feature>
<feature type="domain" description="Tail sheath protein subtilisin-like" evidence="8">
    <location>
        <begin position="191"/>
        <end position="337"/>
    </location>
</feature>
<evidence type="ECO:0000256" key="3">
    <source>
        <dbReference type="ARBA" id="ARBA00022732"/>
    </source>
</evidence>
<reference evidence="12" key="1">
    <citation type="journal article" date="2021" name="Proc. Natl. Acad. Sci. U.S.A.">
        <title>A Catalog of Tens of Thousands of Viruses from Human Metagenomes Reveals Hidden Associations with Chronic Diseases.</title>
        <authorList>
            <person name="Tisza M.J."/>
            <person name="Buck C.B."/>
        </authorList>
    </citation>
    <scope>NUCLEOTIDE SEQUENCE</scope>
    <source>
        <strain evidence="12">CtP4M4</strain>
    </source>
</reference>
<dbReference type="InterPro" id="IPR035326">
    <property type="entry name" value="Beta_sandwich_Seath"/>
</dbReference>
<organism evidence="12">
    <name type="scientific">Myoviridae sp. ctP4M4</name>
    <dbReference type="NCBI Taxonomy" id="2826647"/>
    <lineage>
        <taxon>Viruses</taxon>
        <taxon>Duplodnaviria</taxon>
        <taxon>Heunggongvirae</taxon>
        <taxon>Uroviricota</taxon>
        <taxon>Caudoviricetes</taxon>
    </lineage>
</organism>
<evidence type="ECO:0000259" key="8">
    <source>
        <dbReference type="Pfam" id="PF04984"/>
    </source>
</evidence>
<sequence length="451" mass="48578">MAGGTWTSQNKVQPGVYINTRSRGNLGVSIGEKGVVAIAEPLSWGPSGVIQEIIPGEDLKPFTGYDVTSPKTLFLREMMKGSDSTPGPIKILLYRPAGSGGAKAAATVEGLTATARYEGIRGNDITVIVQADPDKGDVFDVITVIDGSVVDEQAVKTIEELKENAWVKFTGTGAPAETAGQALEGGKDPEVSPSDYAQFLTVLEPYTFDILVYDGTDSATMQAMASFVKRVSENVGLKCQAVMAGAETSNSEWVISVNNGVKLSDGTELSPQQATWWLGGAEAGARYNESLTYARYPDAIEAFPKKKDTEISEAIQKGEIVFIDNFGTVKVCTDINTLTSFSVDKGQEYSKNRVMRVLNQFCNDVYRQFSLYYIGKVDNNETGRGLLKGWIVGYLNEMQANGGIQNFVADDVTVQQGNSVDSVLVGVWLQPVDAIEKIYMDVAVSVNTDAV</sequence>
<feature type="domain" description="Phage tail sheath protein-like beta-sandwich" evidence="9">
    <location>
        <begin position="100"/>
        <end position="188"/>
    </location>
</feature>
<dbReference type="InterPro" id="IPR020287">
    <property type="entry name" value="Tail_sheath_C"/>
</dbReference>
<evidence type="ECO:0000256" key="4">
    <source>
        <dbReference type="ARBA" id="ARBA00022766"/>
    </source>
</evidence>
<dbReference type="GO" id="GO:0098027">
    <property type="term" value="C:virus tail, sheath"/>
    <property type="evidence" value="ECO:0007669"/>
    <property type="project" value="UniProtKB-KW"/>
</dbReference>